<keyword evidence="4" id="KW-1185">Reference proteome</keyword>
<protein>
    <submittedName>
        <fullName evidence="3">Uncharacterized protein</fullName>
    </submittedName>
</protein>
<sequence length="136" mass="14938">MQAQLYPGTATSDSSSPRKTFKPTWRVVLGRAAWSRYTYERPEGGDLKLLGSVSKGLQVGALAMTDAGEYVQVVGDHLTPLKTKDIAKAVANAPKEFSPRFSRGDSRESLWKETRKDTPPPVVIVKKRRLVPVPAS</sequence>
<accession>A0ABN6DCL2</accession>
<dbReference type="EMBL" id="AP024238">
    <property type="protein sequence ID" value="BCO29443.1"/>
    <property type="molecule type" value="Genomic_DNA"/>
</dbReference>
<feature type="compositionally biased region" description="Polar residues" evidence="1">
    <location>
        <begin position="1"/>
        <end position="18"/>
    </location>
</feature>
<name>A0ABN6DCL2_9BURK</name>
<reference evidence="3 4" key="1">
    <citation type="journal article" date="2021" name="Microbiol. Spectr.">
        <title>A Single Bacterium Capable of Oxidation and Reduction of Iron at Circumneutral pH.</title>
        <authorList>
            <person name="Kato S."/>
            <person name="Ohkuma M."/>
        </authorList>
    </citation>
    <scope>NUCLEOTIDE SEQUENCE [LARGE SCALE GENOMIC DNA]</scope>
    <source>
        <strain evidence="3 4">MIZ03</strain>
    </source>
</reference>
<proteinExistence type="predicted"/>
<evidence type="ECO:0000256" key="1">
    <source>
        <dbReference type="SAM" id="MobiDB-lite"/>
    </source>
</evidence>
<feature type="region of interest" description="Disordered" evidence="1">
    <location>
        <begin position="97"/>
        <end position="117"/>
    </location>
</feature>
<feature type="region of interest" description="Disordered" evidence="1">
    <location>
        <begin position="1"/>
        <end position="20"/>
    </location>
</feature>
<evidence type="ECO:0000313" key="3">
    <source>
        <dbReference type="EMBL" id="BCO29443.1"/>
    </source>
</evidence>
<gene>
    <name evidence="2" type="ORF">MIZ03_2173</name>
    <name evidence="3" type="ORF">MIZ03_4366</name>
</gene>
<dbReference type="RefSeq" id="WP_223905478.1">
    <property type="nucleotide sequence ID" value="NZ_AP024238.1"/>
</dbReference>
<dbReference type="Proteomes" id="UP000824366">
    <property type="component" value="Chromosome"/>
</dbReference>
<dbReference type="EMBL" id="AP024238">
    <property type="protein sequence ID" value="BCO27285.1"/>
    <property type="molecule type" value="Genomic_DNA"/>
</dbReference>
<organism evidence="3 4">
    <name type="scientific">Rhodoferax lithotrophicus</name>
    <dbReference type="NCBI Taxonomy" id="2798804"/>
    <lineage>
        <taxon>Bacteria</taxon>
        <taxon>Pseudomonadati</taxon>
        <taxon>Pseudomonadota</taxon>
        <taxon>Betaproteobacteria</taxon>
        <taxon>Burkholderiales</taxon>
        <taxon>Comamonadaceae</taxon>
        <taxon>Rhodoferax</taxon>
    </lineage>
</organism>
<evidence type="ECO:0000313" key="4">
    <source>
        <dbReference type="Proteomes" id="UP000824366"/>
    </source>
</evidence>
<feature type="compositionally biased region" description="Basic and acidic residues" evidence="1">
    <location>
        <begin position="102"/>
        <end position="117"/>
    </location>
</feature>
<evidence type="ECO:0000313" key="2">
    <source>
        <dbReference type="EMBL" id="BCO27285.1"/>
    </source>
</evidence>